<keyword evidence="9" id="KW-1185">Reference proteome</keyword>
<dbReference type="InterPro" id="IPR002885">
    <property type="entry name" value="PPR_rpt"/>
</dbReference>
<evidence type="ECO:0000256" key="3">
    <source>
        <dbReference type="ARBA" id="ARBA00022737"/>
    </source>
</evidence>
<comment type="subcellular location">
    <subcellularLocation>
        <location evidence="1">Mitochondrion</location>
    </subcellularLocation>
</comment>
<protein>
    <recommendedName>
        <fullName evidence="10">Pentacotripeptide-repeat region of PRORP domain-containing protein</fullName>
    </recommendedName>
</protein>
<reference evidence="8" key="2">
    <citation type="journal article" date="2023" name="Plants (Basel)">
        <title>Annotation of the Turnera subulata (Passifloraceae) Draft Genome Reveals the S-Locus Evolved after the Divergence of Turneroideae from Passifloroideae in a Stepwise Manner.</title>
        <authorList>
            <person name="Henning P.M."/>
            <person name="Roalson E.H."/>
            <person name="Mir W."/>
            <person name="McCubbin A.G."/>
            <person name="Shore J.S."/>
        </authorList>
    </citation>
    <scope>NUCLEOTIDE SEQUENCE</scope>
    <source>
        <strain evidence="8">F60SS</strain>
    </source>
</reference>
<feature type="repeat" description="PPR" evidence="6">
    <location>
        <begin position="206"/>
        <end position="240"/>
    </location>
</feature>
<evidence type="ECO:0000256" key="2">
    <source>
        <dbReference type="ARBA" id="ARBA00007626"/>
    </source>
</evidence>
<feature type="compositionally biased region" description="Acidic residues" evidence="7">
    <location>
        <begin position="505"/>
        <end position="527"/>
    </location>
</feature>
<dbReference type="OrthoDB" id="1908178at2759"/>
<keyword evidence="5" id="KW-0496">Mitochondrion</keyword>
<dbReference type="Gene3D" id="1.25.40.10">
    <property type="entry name" value="Tetratricopeptide repeat domain"/>
    <property type="match status" value="2"/>
</dbReference>
<dbReference type="InterPro" id="IPR011990">
    <property type="entry name" value="TPR-like_helical_dom_sf"/>
</dbReference>
<evidence type="ECO:0008006" key="10">
    <source>
        <dbReference type="Google" id="ProtNLM"/>
    </source>
</evidence>
<dbReference type="Proteomes" id="UP001141552">
    <property type="component" value="Unassembled WGS sequence"/>
</dbReference>
<gene>
    <name evidence="8" type="ORF">Tsubulata_002737</name>
</gene>
<accession>A0A9Q0GFH0</accession>
<evidence type="ECO:0000256" key="5">
    <source>
        <dbReference type="ARBA" id="ARBA00023128"/>
    </source>
</evidence>
<dbReference type="Pfam" id="PF01535">
    <property type="entry name" value="PPR"/>
    <property type="match status" value="4"/>
</dbReference>
<dbReference type="FunFam" id="1.25.40.10:FF:000385">
    <property type="entry name" value="Pentatricopeptide repeat-containing protein mitochondrial"/>
    <property type="match status" value="1"/>
</dbReference>
<evidence type="ECO:0000256" key="7">
    <source>
        <dbReference type="SAM" id="MobiDB-lite"/>
    </source>
</evidence>
<keyword evidence="4" id="KW-0809">Transit peptide</keyword>
<dbReference type="EMBL" id="JAKUCV010001116">
    <property type="protein sequence ID" value="KAJ4847629.1"/>
    <property type="molecule type" value="Genomic_DNA"/>
</dbReference>
<evidence type="ECO:0000256" key="4">
    <source>
        <dbReference type="ARBA" id="ARBA00022946"/>
    </source>
</evidence>
<name>A0A9Q0GFH0_9ROSI</name>
<dbReference type="AlphaFoldDB" id="A0A9Q0GFH0"/>
<evidence type="ECO:0000256" key="6">
    <source>
        <dbReference type="PROSITE-ProRule" id="PRU00708"/>
    </source>
</evidence>
<dbReference type="PROSITE" id="PS51375">
    <property type="entry name" value="PPR"/>
    <property type="match status" value="4"/>
</dbReference>
<dbReference type="GO" id="GO:0003729">
    <property type="term" value="F:mRNA binding"/>
    <property type="evidence" value="ECO:0007669"/>
    <property type="project" value="UniProtKB-ARBA"/>
</dbReference>
<keyword evidence="3" id="KW-0677">Repeat</keyword>
<comment type="similarity">
    <text evidence="2">Belongs to the PPR family. P subfamily.</text>
</comment>
<dbReference type="GO" id="GO:0005739">
    <property type="term" value="C:mitochondrion"/>
    <property type="evidence" value="ECO:0007669"/>
    <property type="project" value="UniProtKB-SubCell"/>
</dbReference>
<dbReference type="NCBIfam" id="TIGR00756">
    <property type="entry name" value="PPR"/>
    <property type="match status" value="5"/>
</dbReference>
<evidence type="ECO:0000256" key="1">
    <source>
        <dbReference type="ARBA" id="ARBA00004173"/>
    </source>
</evidence>
<evidence type="ECO:0000313" key="9">
    <source>
        <dbReference type="Proteomes" id="UP001141552"/>
    </source>
</evidence>
<proteinExistence type="inferred from homology"/>
<evidence type="ECO:0000313" key="8">
    <source>
        <dbReference type="EMBL" id="KAJ4847629.1"/>
    </source>
</evidence>
<feature type="repeat" description="PPR" evidence="6">
    <location>
        <begin position="382"/>
        <end position="416"/>
    </location>
</feature>
<dbReference type="Pfam" id="PF13041">
    <property type="entry name" value="PPR_2"/>
    <property type="match status" value="1"/>
</dbReference>
<reference evidence="8" key="1">
    <citation type="submission" date="2022-02" db="EMBL/GenBank/DDBJ databases">
        <authorList>
            <person name="Henning P.M."/>
            <person name="McCubbin A.G."/>
            <person name="Shore J.S."/>
        </authorList>
    </citation>
    <scope>NUCLEOTIDE SEQUENCE</scope>
    <source>
        <strain evidence="8">F60SS</strain>
        <tissue evidence="8">Leaves</tissue>
    </source>
</reference>
<feature type="repeat" description="PPR" evidence="6">
    <location>
        <begin position="171"/>
        <end position="205"/>
    </location>
</feature>
<organism evidence="8 9">
    <name type="scientific">Turnera subulata</name>
    <dbReference type="NCBI Taxonomy" id="218843"/>
    <lineage>
        <taxon>Eukaryota</taxon>
        <taxon>Viridiplantae</taxon>
        <taxon>Streptophyta</taxon>
        <taxon>Embryophyta</taxon>
        <taxon>Tracheophyta</taxon>
        <taxon>Spermatophyta</taxon>
        <taxon>Magnoliopsida</taxon>
        <taxon>eudicotyledons</taxon>
        <taxon>Gunneridae</taxon>
        <taxon>Pentapetalae</taxon>
        <taxon>rosids</taxon>
        <taxon>fabids</taxon>
        <taxon>Malpighiales</taxon>
        <taxon>Passifloraceae</taxon>
        <taxon>Turnera</taxon>
    </lineage>
</organism>
<dbReference type="PANTHER" id="PTHR45717">
    <property type="entry name" value="OS12G0527900 PROTEIN"/>
    <property type="match status" value="1"/>
</dbReference>
<dbReference type="SUPFAM" id="SSF48452">
    <property type="entry name" value="TPR-like"/>
    <property type="match status" value="1"/>
</dbReference>
<feature type="region of interest" description="Disordered" evidence="7">
    <location>
        <begin position="505"/>
        <end position="535"/>
    </location>
</feature>
<feature type="repeat" description="PPR" evidence="6">
    <location>
        <begin position="241"/>
        <end position="275"/>
    </location>
</feature>
<sequence length="535" mass="61609">MLLLQPTLHHQQVSFTSSLTSYFHSLQWKNPHVTPAQTVNHQKLTVTCCISKIHNYGTVDYERRPPIRWNQIYRRISLMDNPELGAGSILDELEKERKQLAKRDLCRVVKELRKFKRHRQALEVYEWMSGRGRYKLVGSDVAIQLDLIAKVRGVSSAEEIFRSLSSYRLKDKRVYGAMLNAYARERMRDKAEDLLSEMKSKGFEVLALTYNVMMTLYMNLKMFDKVHSLVSEMMENGTPLDLYTYNIWISCCGSEGSVEKMEQVFDQMRSDKSVIPNWSTFSTLATFYCKMGLFEKAEYCLRKVESRITGRDRTPYHYLLSLYGNIGKKEEVHRIWNIYKAVFPTIPNLGYHAIISSLVRMDDIEGAEKLFEEWLSNKVSFDPRMGNLLMGWYVKAGNFDQAESIFDHLSELGQKPNAMTWDILAEGHIAERRISDALSCYEKAFAAAVSERWTPKPVNIASFFMLCEEEADVASKNVLVRLLRQSGCLKDKKFASLVGLSDADDELSAEENGITDENEEGNEENEGSEMLLSQF</sequence>
<dbReference type="PANTHER" id="PTHR45717:SF3">
    <property type="entry name" value="OS04G0544400 PROTEIN"/>
    <property type="match status" value="1"/>
</dbReference>
<comment type="caution">
    <text evidence="8">The sequence shown here is derived from an EMBL/GenBank/DDBJ whole genome shotgun (WGS) entry which is preliminary data.</text>
</comment>